<keyword evidence="1" id="KW-0812">Transmembrane</keyword>
<keyword evidence="1" id="KW-0472">Membrane</keyword>
<gene>
    <name evidence="2" type="ORF">CONCODRAFT_80215</name>
</gene>
<dbReference type="STRING" id="796925.A0A137NXF4"/>
<dbReference type="Pfam" id="PF10306">
    <property type="entry name" value="FLILHELTA"/>
    <property type="match status" value="1"/>
</dbReference>
<feature type="transmembrane region" description="Helical" evidence="1">
    <location>
        <begin position="103"/>
        <end position="125"/>
    </location>
</feature>
<protein>
    <submittedName>
        <fullName evidence="2">Uncharacterized protein</fullName>
    </submittedName>
</protein>
<dbReference type="PANTHER" id="PTHR28002">
    <property type="entry name" value="MIOREX COMPLEX COMPONENT 11"/>
    <property type="match status" value="1"/>
</dbReference>
<dbReference type="OMA" id="RVHYGYE"/>
<dbReference type="AlphaFoldDB" id="A0A137NXF4"/>
<dbReference type="OrthoDB" id="5580261at2759"/>
<dbReference type="PANTHER" id="PTHR28002:SF1">
    <property type="entry name" value="MIOREX COMPLEX COMPONENT 11"/>
    <property type="match status" value="1"/>
</dbReference>
<dbReference type="Proteomes" id="UP000070444">
    <property type="component" value="Unassembled WGS sequence"/>
</dbReference>
<keyword evidence="1" id="KW-1133">Transmembrane helix</keyword>
<proteinExistence type="predicted"/>
<accession>A0A137NXF4</accession>
<keyword evidence="3" id="KW-1185">Reference proteome</keyword>
<reference evidence="2 3" key="1">
    <citation type="journal article" date="2015" name="Genome Biol. Evol.">
        <title>Phylogenomic analyses indicate that early fungi evolved digesting cell walls of algal ancestors of land plants.</title>
        <authorList>
            <person name="Chang Y."/>
            <person name="Wang S."/>
            <person name="Sekimoto S."/>
            <person name="Aerts A.L."/>
            <person name="Choi C."/>
            <person name="Clum A."/>
            <person name="LaButti K.M."/>
            <person name="Lindquist E.A."/>
            <person name="Yee Ngan C."/>
            <person name="Ohm R.A."/>
            <person name="Salamov A.A."/>
            <person name="Grigoriev I.V."/>
            <person name="Spatafora J.W."/>
            <person name="Berbee M.L."/>
        </authorList>
    </citation>
    <scope>NUCLEOTIDE SEQUENCE [LARGE SCALE GENOMIC DNA]</scope>
    <source>
        <strain evidence="2 3">NRRL 28638</strain>
    </source>
</reference>
<sequence length="210" mass="23539">MSNIIKFGKVIRVGGLTARQNIGYCKPIISNFSICNNYLASNSKLLSLNSNFYLNSLEKRFYSSTKDTSTPPPPQNDKASSLGKSLNFKEIVQNLKKSPSSHLISFLILHELTAFLPVLIIFLILNQIDYEVNIDSEYLEQGKKYANYFIKKLGLEESENVLKYTLNLTAAYAMVKLALPIRLAACVALTPAFANRVIQPIVSRVKNIKN</sequence>
<organism evidence="2 3">
    <name type="scientific">Conidiobolus coronatus (strain ATCC 28846 / CBS 209.66 / NRRL 28638)</name>
    <name type="common">Delacroixia coronata</name>
    <dbReference type="NCBI Taxonomy" id="796925"/>
    <lineage>
        <taxon>Eukaryota</taxon>
        <taxon>Fungi</taxon>
        <taxon>Fungi incertae sedis</taxon>
        <taxon>Zoopagomycota</taxon>
        <taxon>Entomophthoromycotina</taxon>
        <taxon>Entomophthoromycetes</taxon>
        <taxon>Entomophthorales</taxon>
        <taxon>Ancylistaceae</taxon>
        <taxon>Conidiobolus</taxon>
    </lineage>
</organism>
<dbReference type="EMBL" id="KQ964644">
    <property type="protein sequence ID" value="KXN67329.1"/>
    <property type="molecule type" value="Genomic_DNA"/>
</dbReference>
<dbReference type="InterPro" id="IPR018811">
    <property type="entry name" value="MRX11"/>
</dbReference>
<name>A0A137NXF4_CONC2</name>
<evidence type="ECO:0000256" key="1">
    <source>
        <dbReference type="SAM" id="Phobius"/>
    </source>
</evidence>
<dbReference type="GO" id="GO:0005739">
    <property type="term" value="C:mitochondrion"/>
    <property type="evidence" value="ECO:0007669"/>
    <property type="project" value="TreeGrafter"/>
</dbReference>
<evidence type="ECO:0000313" key="3">
    <source>
        <dbReference type="Proteomes" id="UP000070444"/>
    </source>
</evidence>
<evidence type="ECO:0000313" key="2">
    <source>
        <dbReference type="EMBL" id="KXN67329.1"/>
    </source>
</evidence>